<keyword evidence="1" id="KW-0732">Signal</keyword>
<protein>
    <submittedName>
        <fullName evidence="2">Uncharacterized protein</fullName>
    </submittedName>
</protein>
<organism evidence="2 3">
    <name type="scientific">Prorocentrum cordatum</name>
    <dbReference type="NCBI Taxonomy" id="2364126"/>
    <lineage>
        <taxon>Eukaryota</taxon>
        <taxon>Sar</taxon>
        <taxon>Alveolata</taxon>
        <taxon>Dinophyceae</taxon>
        <taxon>Prorocentrales</taxon>
        <taxon>Prorocentraceae</taxon>
        <taxon>Prorocentrum</taxon>
    </lineage>
</organism>
<sequence>MVSALRRAAAGGFLVFVGVMWTARPEPNVISATMVEPGAPAVWWLGGVACTCGVRWHPWVEAQMVEIKTPTCTVTGAALSQEVAAADGNLFVGYRGYQMTNTPTGLLGTTQIVFGSATSDVTVSGSCSITLVSGGSLPALDGLTDLTGADIGGTICPQSNQPHGSGHKCFSHCCHHAWCAPDGGVTWCDQTLGKVARKDIVADTITFTPGWWVTAYIGPIAGHAGGGAGGGSAGGAAAVGDPHLQNIHGERFDLMKEGRHVLISIPRGEGAEQALLRVQADARRLGGQCADMYFQELNVTGSWAEAKQAGGYHYSVLQSAVEAPQWIAFGKVELKVVHGRTGSGLRYLNVYVKHLAHAGFAVGGLLGEDDHEDVTIAGESCAKQMSL</sequence>
<feature type="signal peptide" evidence="1">
    <location>
        <begin position="1"/>
        <end position="25"/>
    </location>
</feature>
<evidence type="ECO:0000313" key="3">
    <source>
        <dbReference type="Proteomes" id="UP001189429"/>
    </source>
</evidence>
<name>A0ABN9WU10_9DINO</name>
<evidence type="ECO:0000313" key="2">
    <source>
        <dbReference type="EMBL" id="CAK0890270.1"/>
    </source>
</evidence>
<dbReference type="Proteomes" id="UP001189429">
    <property type="component" value="Unassembled WGS sequence"/>
</dbReference>
<comment type="caution">
    <text evidence="2">The sequence shown here is derived from an EMBL/GenBank/DDBJ whole genome shotgun (WGS) entry which is preliminary data.</text>
</comment>
<feature type="chain" id="PRO_5045115891" evidence="1">
    <location>
        <begin position="26"/>
        <end position="387"/>
    </location>
</feature>
<evidence type="ECO:0000256" key="1">
    <source>
        <dbReference type="SAM" id="SignalP"/>
    </source>
</evidence>
<reference evidence="2" key="1">
    <citation type="submission" date="2023-10" db="EMBL/GenBank/DDBJ databases">
        <authorList>
            <person name="Chen Y."/>
            <person name="Shah S."/>
            <person name="Dougan E. K."/>
            <person name="Thang M."/>
            <person name="Chan C."/>
        </authorList>
    </citation>
    <scope>NUCLEOTIDE SEQUENCE [LARGE SCALE GENOMIC DNA]</scope>
</reference>
<gene>
    <name evidence="2" type="ORF">PCOR1329_LOCUS70551</name>
</gene>
<keyword evidence="3" id="KW-1185">Reference proteome</keyword>
<accession>A0ABN9WU10</accession>
<proteinExistence type="predicted"/>
<dbReference type="EMBL" id="CAUYUJ010019326">
    <property type="protein sequence ID" value="CAK0890270.1"/>
    <property type="molecule type" value="Genomic_DNA"/>
</dbReference>